<evidence type="ECO:0000259" key="8">
    <source>
        <dbReference type="Pfam" id="PF07992"/>
    </source>
</evidence>
<keyword evidence="3" id="KW-0285">Flavoprotein</keyword>
<keyword evidence="7" id="KW-0503">Monooxygenase</keyword>
<comment type="cofactor">
    <cofactor evidence="1">
        <name>FAD</name>
        <dbReference type="ChEBI" id="CHEBI:57692"/>
    </cofactor>
</comment>
<accession>A0A7E4VNQ9</accession>
<evidence type="ECO:0000313" key="10">
    <source>
        <dbReference type="WBParaSite" id="Pan_g2309.t1"/>
    </source>
</evidence>
<dbReference type="SUPFAM" id="SSF51905">
    <property type="entry name" value="FAD/NAD(P)-binding domain"/>
    <property type="match status" value="2"/>
</dbReference>
<comment type="similarity">
    <text evidence="2">Belongs to the FAD-binding monooxygenase family.</text>
</comment>
<dbReference type="PANTHER" id="PTHR43098">
    <property type="entry name" value="L-ORNITHINE N(5)-MONOOXYGENASE-RELATED"/>
    <property type="match status" value="1"/>
</dbReference>
<dbReference type="AlphaFoldDB" id="A0A7E4VNQ9"/>
<evidence type="ECO:0000256" key="7">
    <source>
        <dbReference type="ARBA" id="ARBA00023033"/>
    </source>
</evidence>
<keyword evidence="4" id="KW-0274">FAD</keyword>
<dbReference type="PANTHER" id="PTHR43098:SF3">
    <property type="entry name" value="L-ORNITHINE N(5)-MONOOXYGENASE-RELATED"/>
    <property type="match status" value="1"/>
</dbReference>
<dbReference type="InterPro" id="IPR023753">
    <property type="entry name" value="FAD/NAD-binding_dom"/>
</dbReference>
<evidence type="ECO:0000313" key="9">
    <source>
        <dbReference type="Proteomes" id="UP000492821"/>
    </source>
</evidence>
<proteinExistence type="inferred from homology"/>
<keyword evidence="9" id="KW-1185">Reference proteome</keyword>
<evidence type="ECO:0000256" key="6">
    <source>
        <dbReference type="ARBA" id="ARBA00023002"/>
    </source>
</evidence>
<reference evidence="9" key="1">
    <citation type="journal article" date="2013" name="Genetics">
        <title>The draft genome and transcriptome of Panagrellus redivivus are shaped by the harsh demands of a free-living lifestyle.</title>
        <authorList>
            <person name="Srinivasan J."/>
            <person name="Dillman A.R."/>
            <person name="Macchietto M.G."/>
            <person name="Heikkinen L."/>
            <person name="Lakso M."/>
            <person name="Fracchia K.M."/>
            <person name="Antoshechkin I."/>
            <person name="Mortazavi A."/>
            <person name="Wong G."/>
            <person name="Sternberg P.W."/>
        </authorList>
    </citation>
    <scope>NUCLEOTIDE SEQUENCE [LARGE SCALE GENOMIC DNA]</scope>
    <source>
        <strain evidence="9">MT8872</strain>
    </source>
</reference>
<reference evidence="10" key="2">
    <citation type="submission" date="2020-10" db="UniProtKB">
        <authorList>
            <consortium name="WormBaseParasite"/>
        </authorList>
    </citation>
    <scope>IDENTIFICATION</scope>
</reference>
<dbReference type="InterPro" id="IPR036188">
    <property type="entry name" value="FAD/NAD-bd_sf"/>
</dbReference>
<keyword evidence="5" id="KW-0521">NADP</keyword>
<evidence type="ECO:0000256" key="2">
    <source>
        <dbReference type="ARBA" id="ARBA00010139"/>
    </source>
</evidence>
<dbReference type="GO" id="GO:0004497">
    <property type="term" value="F:monooxygenase activity"/>
    <property type="evidence" value="ECO:0007669"/>
    <property type="project" value="UniProtKB-KW"/>
</dbReference>
<name>A0A7E4VNQ9_PANRE</name>
<evidence type="ECO:0000256" key="3">
    <source>
        <dbReference type="ARBA" id="ARBA00022630"/>
    </source>
</evidence>
<keyword evidence="6" id="KW-0560">Oxidoreductase</keyword>
<feature type="domain" description="FAD/NAD(P)-binding" evidence="8">
    <location>
        <begin position="126"/>
        <end position="343"/>
    </location>
</feature>
<organism evidence="9 10">
    <name type="scientific">Panagrellus redivivus</name>
    <name type="common">Microworm</name>
    <dbReference type="NCBI Taxonomy" id="6233"/>
    <lineage>
        <taxon>Eukaryota</taxon>
        <taxon>Metazoa</taxon>
        <taxon>Ecdysozoa</taxon>
        <taxon>Nematoda</taxon>
        <taxon>Chromadorea</taxon>
        <taxon>Rhabditida</taxon>
        <taxon>Tylenchina</taxon>
        <taxon>Panagrolaimomorpha</taxon>
        <taxon>Panagrolaimoidea</taxon>
        <taxon>Panagrolaimidae</taxon>
        <taxon>Panagrellus</taxon>
    </lineage>
</organism>
<dbReference type="PRINTS" id="PR00411">
    <property type="entry name" value="PNDRDTASEI"/>
</dbReference>
<dbReference type="Gene3D" id="3.50.50.60">
    <property type="entry name" value="FAD/NAD(P)-binding domain"/>
    <property type="match status" value="2"/>
</dbReference>
<dbReference type="Pfam" id="PF07992">
    <property type="entry name" value="Pyr_redox_2"/>
    <property type="match status" value="1"/>
</dbReference>
<evidence type="ECO:0000256" key="5">
    <source>
        <dbReference type="ARBA" id="ARBA00022857"/>
    </source>
</evidence>
<dbReference type="InterPro" id="IPR050775">
    <property type="entry name" value="FAD-binding_Monooxygenases"/>
</dbReference>
<evidence type="ECO:0000256" key="1">
    <source>
        <dbReference type="ARBA" id="ARBA00001974"/>
    </source>
</evidence>
<evidence type="ECO:0000256" key="4">
    <source>
        <dbReference type="ARBA" id="ARBA00022827"/>
    </source>
</evidence>
<dbReference type="Proteomes" id="UP000492821">
    <property type="component" value="Unassembled WGS sequence"/>
</dbReference>
<protein>
    <submittedName>
        <fullName evidence="10">Pyr_redox_2 domain-containing protein</fullName>
    </submittedName>
</protein>
<dbReference type="WBParaSite" id="Pan_g2309.t1">
    <property type="protein sequence ID" value="Pan_g2309.t1"/>
    <property type="gene ID" value="Pan_g2309"/>
</dbReference>
<sequence length="655" mass="73921">MITTRCCAPPATQHMVLSVASQTAPIEPQLPSTFFNPIAVIGQLCATRRAIATGRGERRKASILGPSLHSELIRVFVLFPLSVHLRKPPPLPTITMPAHIPINEEMSHIKPHIDLGETYADNLDLDVLIVGAGFSGVYLLYKLRQAGFKVKVYDASHAFGGVWRWNCYPGARVDSDLPAYEFSLPEVYKNWTWKERFPGWQELQEYFDYCDHVLDLRKDVSFNTVVNGAQFDRESGKWVVTTEDGRTAKAKYLLPCVGFAAKRYVPDWKGLDTFKGEIHHSSFWPTEDVDVSGKRTAVIGTGSTGIQIIQEWAKASKELTVFQRTPNMSIKMGQRKVSAEEQQNRKHMYPELFKKRTESFGGFCFDFVNKKGTELDIAEANAFLQSLWDNGDFTFWVGTFSDIFKDQVTNKIVYDFWRSKVVGRLNDPAVAELLAPKEPPHPWGCKRPSLEQDFYDQFNKPNVHLVSVKHNPIVEIKPNGIVTADGKLHEVDVIAVATGFDAVTGSMINMNLKNTEGTHLRDLWKDGVRTYLGLAMKGFPNMFFPYGPQAPTTFVNGPTLIELQSDWIIEVIKKAEQDGVKYIEAEEKPQEEWASHICELADKTLFPLADSWYMGANIPGKKREMISYLGGLPAYTQTIEENRKNGLPGFKLVKE</sequence>